<protein>
    <submittedName>
        <fullName evidence="1">Uncharacterized protein</fullName>
    </submittedName>
</protein>
<accession>A0A381XVH1</accession>
<gene>
    <name evidence="1" type="ORF">METZ01_LOCUS121474</name>
</gene>
<sequence length="405" mass="47344">MVKFIKKRVYNLDKSYKYFYYQVVNNKKKRISSKKYHTYLKKIAKKNANILPMILLKKNVEKYLPVSEQVGGDGEASNDFGDLLEKIKKYKNNPNLKLGKTYVIDHNLVQGEKGEMQISMQNEKQLKELLKYADLLFDTQYIHLKDSNGKLKKYAILIPNKIDGSEISKHINYYLNKETYNTFSFNENKPEITDKMINNYLTITNPNTGSPENLDTIVNKQFEQSQIKNGGFSKYLSLLNKMSKNFEMILSNLLSQTSSFNDKNVQSLINQVILALISNSQIDPKNEEQASFYHNKDLVDYNITYFEGNIAKYNNLLGDNSKDGLLNTYGNFPQIIRKALNDTYQFDSKYFIPIKIMEMQSIDIFSWNNYFSKYNQYREEINKSLIENDYESQCAAVKSSHQYFK</sequence>
<dbReference type="AlphaFoldDB" id="A0A381XVH1"/>
<dbReference type="EMBL" id="UINC01016491">
    <property type="protein sequence ID" value="SVA68620.1"/>
    <property type="molecule type" value="Genomic_DNA"/>
</dbReference>
<name>A0A381XVH1_9ZZZZ</name>
<organism evidence="1">
    <name type="scientific">marine metagenome</name>
    <dbReference type="NCBI Taxonomy" id="408172"/>
    <lineage>
        <taxon>unclassified sequences</taxon>
        <taxon>metagenomes</taxon>
        <taxon>ecological metagenomes</taxon>
    </lineage>
</organism>
<evidence type="ECO:0000313" key="1">
    <source>
        <dbReference type="EMBL" id="SVA68620.1"/>
    </source>
</evidence>
<feature type="non-terminal residue" evidence="1">
    <location>
        <position position="405"/>
    </location>
</feature>
<reference evidence="1" key="1">
    <citation type="submission" date="2018-05" db="EMBL/GenBank/DDBJ databases">
        <authorList>
            <person name="Lanie J.A."/>
            <person name="Ng W.-L."/>
            <person name="Kazmierczak K.M."/>
            <person name="Andrzejewski T.M."/>
            <person name="Davidsen T.M."/>
            <person name="Wayne K.J."/>
            <person name="Tettelin H."/>
            <person name="Glass J.I."/>
            <person name="Rusch D."/>
            <person name="Podicherti R."/>
            <person name="Tsui H.-C.T."/>
            <person name="Winkler M.E."/>
        </authorList>
    </citation>
    <scope>NUCLEOTIDE SEQUENCE</scope>
</reference>
<proteinExistence type="predicted"/>